<organism evidence="9 10">
    <name type="scientific">Fimbriimonas ginsengisoli Gsoil 348</name>
    <dbReference type="NCBI Taxonomy" id="661478"/>
    <lineage>
        <taxon>Bacteria</taxon>
        <taxon>Bacillati</taxon>
        <taxon>Armatimonadota</taxon>
        <taxon>Fimbriimonadia</taxon>
        <taxon>Fimbriimonadales</taxon>
        <taxon>Fimbriimonadaceae</taxon>
        <taxon>Fimbriimonas</taxon>
    </lineage>
</organism>
<feature type="domain" description="Carbohydrate kinase FGGY C-terminal" evidence="8">
    <location>
        <begin position="235"/>
        <end position="413"/>
    </location>
</feature>
<dbReference type="InterPro" id="IPR043129">
    <property type="entry name" value="ATPase_NBD"/>
</dbReference>
<dbReference type="GO" id="GO:0019301">
    <property type="term" value="P:rhamnose catabolic process"/>
    <property type="evidence" value="ECO:0007669"/>
    <property type="project" value="InterPro"/>
</dbReference>
<keyword evidence="6" id="KW-0684">Rhamnose metabolism</keyword>
<dbReference type="Pfam" id="PF00370">
    <property type="entry name" value="FGGY_N"/>
    <property type="match status" value="1"/>
</dbReference>
<gene>
    <name evidence="9" type="ORF">OP10G_3090</name>
</gene>
<evidence type="ECO:0000256" key="5">
    <source>
        <dbReference type="ARBA" id="ARBA00022840"/>
    </source>
</evidence>
<dbReference type="Pfam" id="PF02782">
    <property type="entry name" value="FGGY_C"/>
    <property type="match status" value="1"/>
</dbReference>
<feature type="domain" description="Carbohydrate kinase FGGY N-terminal" evidence="7">
    <location>
        <begin position="1"/>
        <end position="188"/>
    </location>
</feature>
<evidence type="ECO:0000256" key="1">
    <source>
        <dbReference type="ARBA" id="ARBA00009156"/>
    </source>
</evidence>
<proteinExistence type="inferred from homology"/>
<dbReference type="GO" id="GO:0008993">
    <property type="term" value="F:rhamnulokinase activity"/>
    <property type="evidence" value="ECO:0007669"/>
    <property type="project" value="InterPro"/>
</dbReference>
<comment type="similarity">
    <text evidence="1">Belongs to the FGGY kinase family.</text>
</comment>
<dbReference type="PANTHER" id="PTHR43095:SF5">
    <property type="entry name" value="XYLULOSE KINASE"/>
    <property type="match status" value="1"/>
</dbReference>
<dbReference type="InterPro" id="IPR018484">
    <property type="entry name" value="FGGY_N"/>
</dbReference>
<dbReference type="EMBL" id="CP007139">
    <property type="protein sequence ID" value="AIE86458.1"/>
    <property type="molecule type" value="Genomic_DNA"/>
</dbReference>
<dbReference type="AlphaFoldDB" id="A0A068NSD7"/>
<dbReference type="CDD" id="cd07771">
    <property type="entry name" value="ASKHA_NBD_FGGY_RhaB-like"/>
    <property type="match status" value="1"/>
</dbReference>
<keyword evidence="3" id="KW-0547">Nucleotide-binding</keyword>
<dbReference type="GO" id="GO:0005524">
    <property type="term" value="F:ATP binding"/>
    <property type="evidence" value="ECO:0007669"/>
    <property type="project" value="UniProtKB-KW"/>
</dbReference>
<keyword evidence="4 9" id="KW-0418">Kinase</keyword>
<sequence length="441" mass="47528">MDLGATSGRFALGNYQEGRIKFEVVEQIPHGATERNGRLEWDLDLLLSLCRRAADYGAANGAQTLGIDSWGVDHGFLDADGNLLGAPVCYRDLSHLDAFEALRPHRERLYALTGIQHQPFNTICQLYARRAEDPMFVSSAKDWMIFPDLLGYLLSGERNHELTQASTTQLLGLDGQWSAEAFEIAGWPTPERVAHQPGSLGGQVGGLRIAHVGSHDTASAVAGFGVLGADQIFLNVGTWSLVGCVIPQPIATPEAERLNFTNERTIDGQVRFLRNVPGFYVINRIHEELRVGKPVPEWLASATLPEETVDLLHPDFFNPDSMVETCAALAGRRPRSIEEWAGFALGSLTATLAKLPGDLERLTGRKFNSIRVGGGGSQSVAFCGALAQATGLTVHAGPAEATVLGNVGVQFLASGVFGSHAEMFAAISRSADVSVYAPNRR</sequence>
<dbReference type="KEGG" id="fgi:OP10G_3090"/>
<keyword evidence="2" id="KW-0808">Transferase</keyword>
<evidence type="ECO:0000259" key="7">
    <source>
        <dbReference type="Pfam" id="PF00370"/>
    </source>
</evidence>
<evidence type="ECO:0000256" key="3">
    <source>
        <dbReference type="ARBA" id="ARBA00022741"/>
    </source>
</evidence>
<protein>
    <submittedName>
        <fullName evidence="9">Putative rhamnulokinase</fullName>
    </submittedName>
</protein>
<evidence type="ECO:0000256" key="2">
    <source>
        <dbReference type="ARBA" id="ARBA00022679"/>
    </source>
</evidence>
<dbReference type="SUPFAM" id="SSF53067">
    <property type="entry name" value="Actin-like ATPase domain"/>
    <property type="match status" value="2"/>
</dbReference>
<name>A0A068NSD7_FIMGI</name>
<dbReference type="InterPro" id="IPR013449">
    <property type="entry name" value="Rhamnulokinase"/>
</dbReference>
<evidence type="ECO:0000256" key="4">
    <source>
        <dbReference type="ARBA" id="ARBA00022777"/>
    </source>
</evidence>
<evidence type="ECO:0000256" key="6">
    <source>
        <dbReference type="ARBA" id="ARBA00023308"/>
    </source>
</evidence>
<dbReference type="HOGENOM" id="CLU_039395_0_1_0"/>
<dbReference type="eggNOG" id="COG1070">
    <property type="taxonomic scope" value="Bacteria"/>
</dbReference>
<dbReference type="STRING" id="661478.OP10G_3090"/>
<evidence type="ECO:0000313" key="9">
    <source>
        <dbReference type="EMBL" id="AIE86458.1"/>
    </source>
</evidence>
<dbReference type="PANTHER" id="PTHR43095">
    <property type="entry name" value="SUGAR KINASE"/>
    <property type="match status" value="1"/>
</dbReference>
<keyword evidence="5" id="KW-0067">ATP-binding</keyword>
<evidence type="ECO:0000313" key="10">
    <source>
        <dbReference type="Proteomes" id="UP000027982"/>
    </source>
</evidence>
<dbReference type="Gene3D" id="3.30.420.40">
    <property type="match status" value="2"/>
</dbReference>
<accession>A0A068NSD7</accession>
<dbReference type="Proteomes" id="UP000027982">
    <property type="component" value="Chromosome"/>
</dbReference>
<dbReference type="InterPro" id="IPR050406">
    <property type="entry name" value="FGGY_Carb_Kinase"/>
</dbReference>
<keyword evidence="10" id="KW-1185">Reference proteome</keyword>
<dbReference type="InterPro" id="IPR018485">
    <property type="entry name" value="FGGY_C"/>
</dbReference>
<reference evidence="9 10" key="1">
    <citation type="journal article" date="2014" name="PLoS ONE">
        <title>The first complete genome sequence of the class fimbriimonadia in the phylum armatimonadetes.</title>
        <authorList>
            <person name="Hu Z.Y."/>
            <person name="Wang Y.Z."/>
            <person name="Im W.T."/>
            <person name="Wang S.Y."/>
            <person name="Zhao G.P."/>
            <person name="Zheng H.J."/>
            <person name="Quan Z.X."/>
        </authorList>
    </citation>
    <scope>NUCLEOTIDE SEQUENCE [LARGE SCALE GENOMIC DNA]</scope>
    <source>
        <strain evidence="9">Gsoil 348</strain>
    </source>
</reference>
<evidence type="ECO:0000259" key="8">
    <source>
        <dbReference type="Pfam" id="PF02782"/>
    </source>
</evidence>